<name>A0A1M5WWP9_9CLOT</name>
<evidence type="ECO:0000313" key="7">
    <source>
        <dbReference type="EMBL" id="SHH92029.1"/>
    </source>
</evidence>
<sequence>MGRETDDADYLSSNGKGLFKQGVVWLITLVKRFINHEITYLSGQLAYSLMFCFFPSLIFLLTLIGKSSIDTRSVLIFLESVLPTNSYELIHSTVIEVLTKSRTDLLAISGLLSIWSGAGGVRAIIKGLNKAYEQKEKRHFIKIFILSFLGFIGFVVLILFSLFLIVFGEHIGRLVVSMFDFPIVFKHAWDWFRYIMALISLIVMFVIMYHFAPSKKLGFKEVLPGAIFSALGWIISSQIFAFYVNNFTNYANIYGGLGGIIALLLWLYITSMVILIGGEINGLQDLKRSKKLI</sequence>
<keyword evidence="5 6" id="KW-0472">Membrane</keyword>
<evidence type="ECO:0000256" key="2">
    <source>
        <dbReference type="ARBA" id="ARBA00022475"/>
    </source>
</evidence>
<dbReference type="EMBL" id="FQXP01000006">
    <property type="protein sequence ID" value="SHH92029.1"/>
    <property type="molecule type" value="Genomic_DNA"/>
</dbReference>
<dbReference type="STRING" id="1121306.SAMN02745196_01928"/>
<feature type="transmembrane region" description="Helical" evidence="6">
    <location>
        <begin position="46"/>
        <end position="65"/>
    </location>
</feature>
<evidence type="ECO:0000256" key="4">
    <source>
        <dbReference type="ARBA" id="ARBA00022989"/>
    </source>
</evidence>
<keyword evidence="2" id="KW-1003">Cell membrane</keyword>
<dbReference type="Proteomes" id="UP000184526">
    <property type="component" value="Unassembled WGS sequence"/>
</dbReference>
<evidence type="ECO:0000256" key="6">
    <source>
        <dbReference type="SAM" id="Phobius"/>
    </source>
</evidence>
<dbReference type="Pfam" id="PF03631">
    <property type="entry name" value="Virul_fac_BrkB"/>
    <property type="match status" value="1"/>
</dbReference>
<keyword evidence="8" id="KW-1185">Reference proteome</keyword>
<feature type="transmembrane region" description="Helical" evidence="6">
    <location>
        <begin position="223"/>
        <end position="244"/>
    </location>
</feature>
<evidence type="ECO:0000256" key="3">
    <source>
        <dbReference type="ARBA" id="ARBA00022692"/>
    </source>
</evidence>
<dbReference type="RefSeq" id="WP_072831806.1">
    <property type="nucleotide sequence ID" value="NZ_FQXP01000006.1"/>
</dbReference>
<dbReference type="GO" id="GO:0005886">
    <property type="term" value="C:plasma membrane"/>
    <property type="evidence" value="ECO:0007669"/>
    <property type="project" value="UniProtKB-SubCell"/>
</dbReference>
<dbReference type="PANTHER" id="PTHR30213">
    <property type="entry name" value="INNER MEMBRANE PROTEIN YHJD"/>
    <property type="match status" value="1"/>
</dbReference>
<evidence type="ECO:0000313" key="8">
    <source>
        <dbReference type="Proteomes" id="UP000184526"/>
    </source>
</evidence>
<dbReference type="NCBIfam" id="TIGR00765">
    <property type="entry name" value="yihY_not_rbn"/>
    <property type="match status" value="1"/>
</dbReference>
<keyword evidence="3 6" id="KW-0812">Transmembrane</keyword>
<keyword evidence="4 6" id="KW-1133">Transmembrane helix</keyword>
<dbReference type="PIRSF" id="PIRSF035875">
    <property type="entry name" value="RNase_BN"/>
    <property type="match status" value="1"/>
</dbReference>
<comment type="subcellular location">
    <subcellularLocation>
        <location evidence="1">Cell membrane</location>
        <topology evidence="1">Multi-pass membrane protein</topology>
    </subcellularLocation>
</comment>
<feature type="transmembrane region" description="Helical" evidence="6">
    <location>
        <begin position="105"/>
        <end position="125"/>
    </location>
</feature>
<dbReference type="OrthoDB" id="9775903at2"/>
<proteinExistence type="predicted"/>
<dbReference type="AlphaFoldDB" id="A0A1M5WWP9"/>
<feature type="transmembrane region" description="Helical" evidence="6">
    <location>
        <begin position="191"/>
        <end position="211"/>
    </location>
</feature>
<evidence type="ECO:0000256" key="5">
    <source>
        <dbReference type="ARBA" id="ARBA00023136"/>
    </source>
</evidence>
<feature type="transmembrane region" description="Helical" evidence="6">
    <location>
        <begin position="146"/>
        <end position="171"/>
    </location>
</feature>
<dbReference type="InterPro" id="IPR017039">
    <property type="entry name" value="Virul_fac_BrkB"/>
</dbReference>
<dbReference type="PANTHER" id="PTHR30213:SF0">
    <property type="entry name" value="UPF0761 MEMBRANE PROTEIN YIHY"/>
    <property type="match status" value="1"/>
</dbReference>
<evidence type="ECO:0000256" key="1">
    <source>
        <dbReference type="ARBA" id="ARBA00004651"/>
    </source>
</evidence>
<feature type="transmembrane region" description="Helical" evidence="6">
    <location>
        <begin position="256"/>
        <end position="278"/>
    </location>
</feature>
<gene>
    <name evidence="7" type="ORF">SAMN02745196_01928</name>
</gene>
<organism evidence="7 8">
    <name type="scientific">Clostridium collagenovorans DSM 3089</name>
    <dbReference type="NCBI Taxonomy" id="1121306"/>
    <lineage>
        <taxon>Bacteria</taxon>
        <taxon>Bacillati</taxon>
        <taxon>Bacillota</taxon>
        <taxon>Clostridia</taxon>
        <taxon>Eubacteriales</taxon>
        <taxon>Clostridiaceae</taxon>
        <taxon>Clostridium</taxon>
    </lineage>
</organism>
<protein>
    <submittedName>
        <fullName evidence="7">Membrane protein</fullName>
    </submittedName>
</protein>
<accession>A0A1M5WWP9</accession>
<reference evidence="7 8" key="1">
    <citation type="submission" date="2016-11" db="EMBL/GenBank/DDBJ databases">
        <authorList>
            <person name="Jaros S."/>
            <person name="Januszkiewicz K."/>
            <person name="Wedrychowicz H."/>
        </authorList>
    </citation>
    <scope>NUCLEOTIDE SEQUENCE [LARGE SCALE GENOMIC DNA]</scope>
    <source>
        <strain evidence="7 8">DSM 3089</strain>
    </source>
</reference>